<name>A0A9P7MBP3_9HYPO</name>
<evidence type="ECO:0000256" key="1">
    <source>
        <dbReference type="SAM" id="MobiDB-lite"/>
    </source>
</evidence>
<evidence type="ECO:0000313" key="3">
    <source>
        <dbReference type="Proteomes" id="UP000706124"/>
    </source>
</evidence>
<reference evidence="2 3" key="1">
    <citation type="journal article" date="2020" name="bioRxiv">
        <title>Whole genome comparisons of ergot fungi reveals the divergence and evolution of species within the genus Claviceps are the result of varying mechanisms driving genome evolution and host range expansion.</title>
        <authorList>
            <person name="Wyka S.A."/>
            <person name="Mondo S.J."/>
            <person name="Liu M."/>
            <person name="Dettman J."/>
            <person name="Nalam V."/>
            <person name="Broders K.D."/>
        </authorList>
    </citation>
    <scope>NUCLEOTIDE SEQUENCE [LARGE SCALE GENOMIC DNA]</scope>
    <source>
        <strain evidence="2 3">CCC 1485</strain>
    </source>
</reference>
<dbReference type="OrthoDB" id="3436323at2759"/>
<protein>
    <submittedName>
        <fullName evidence="2">Uncharacterized protein</fullName>
    </submittedName>
</protein>
<organism evidence="2 3">
    <name type="scientific">Claviceps pazoutovae</name>
    <dbReference type="NCBI Taxonomy" id="1649127"/>
    <lineage>
        <taxon>Eukaryota</taxon>
        <taxon>Fungi</taxon>
        <taxon>Dikarya</taxon>
        <taxon>Ascomycota</taxon>
        <taxon>Pezizomycotina</taxon>
        <taxon>Sordariomycetes</taxon>
        <taxon>Hypocreomycetidae</taxon>
        <taxon>Hypocreales</taxon>
        <taxon>Clavicipitaceae</taxon>
        <taxon>Claviceps</taxon>
    </lineage>
</organism>
<gene>
    <name evidence="2" type="ORF">E4U60_002585</name>
</gene>
<sequence>MTLGRRHKKSHSNQSKPSICTGDDVSSTTSLLSPLSSMQCGFITEPRGMGDRVDYRTSWIHKHSPAATHASESLPLEPWHMGFTPTGGPQSNCVGSSHNQSEALTNRSIETYNNGHSYIQHDASGGYSKSSGAFSSIELGMVKSNGDEHRDIPPSLSETIHTPGGDHPLNVQDNDAHRLPPMVTAEPESLAKETASPAENAINEVQELYSIGVKAGFLQRDDKVQEYLAVMKRIYHRAPYLRDGECQGCCCYSE</sequence>
<dbReference type="Proteomes" id="UP000706124">
    <property type="component" value="Unassembled WGS sequence"/>
</dbReference>
<dbReference type="AlphaFoldDB" id="A0A9P7MBP3"/>
<feature type="compositionally biased region" description="Basic residues" evidence="1">
    <location>
        <begin position="1"/>
        <end position="11"/>
    </location>
</feature>
<feature type="region of interest" description="Disordered" evidence="1">
    <location>
        <begin position="1"/>
        <end position="26"/>
    </location>
</feature>
<evidence type="ECO:0000313" key="2">
    <source>
        <dbReference type="EMBL" id="KAG5936373.1"/>
    </source>
</evidence>
<dbReference type="EMBL" id="SRPO01000219">
    <property type="protein sequence ID" value="KAG5936373.1"/>
    <property type="molecule type" value="Genomic_DNA"/>
</dbReference>
<proteinExistence type="predicted"/>
<comment type="caution">
    <text evidence="2">The sequence shown here is derived from an EMBL/GenBank/DDBJ whole genome shotgun (WGS) entry which is preliminary data.</text>
</comment>
<accession>A0A9P7MBP3</accession>
<keyword evidence="3" id="KW-1185">Reference proteome</keyword>